<gene>
    <name evidence="2" type="ORF">K452DRAFT_62360</name>
</gene>
<protein>
    <submittedName>
        <fullName evidence="2">Uncharacterized protein</fullName>
    </submittedName>
</protein>
<proteinExistence type="predicted"/>
<keyword evidence="1" id="KW-0812">Transmembrane</keyword>
<dbReference type="GeneID" id="54304427"/>
<feature type="transmembrane region" description="Helical" evidence="1">
    <location>
        <begin position="162"/>
        <end position="185"/>
    </location>
</feature>
<feature type="transmembrane region" description="Helical" evidence="1">
    <location>
        <begin position="55"/>
        <end position="77"/>
    </location>
</feature>
<feature type="transmembrane region" description="Helical" evidence="1">
    <location>
        <begin position="125"/>
        <end position="150"/>
    </location>
</feature>
<keyword evidence="1" id="KW-1133">Transmembrane helix</keyword>
<dbReference type="Proteomes" id="UP000799438">
    <property type="component" value="Unassembled WGS sequence"/>
</dbReference>
<reference evidence="2" key="1">
    <citation type="journal article" date="2020" name="Stud. Mycol.">
        <title>101 Dothideomycetes genomes: a test case for predicting lifestyles and emergence of pathogens.</title>
        <authorList>
            <person name="Haridas S."/>
            <person name="Albert R."/>
            <person name="Binder M."/>
            <person name="Bloem J."/>
            <person name="Labutti K."/>
            <person name="Salamov A."/>
            <person name="Andreopoulos B."/>
            <person name="Baker S."/>
            <person name="Barry K."/>
            <person name="Bills G."/>
            <person name="Bluhm B."/>
            <person name="Cannon C."/>
            <person name="Castanera R."/>
            <person name="Culley D."/>
            <person name="Daum C."/>
            <person name="Ezra D."/>
            <person name="Gonzalez J."/>
            <person name="Henrissat B."/>
            <person name="Kuo A."/>
            <person name="Liang C."/>
            <person name="Lipzen A."/>
            <person name="Lutzoni F."/>
            <person name="Magnuson J."/>
            <person name="Mondo S."/>
            <person name="Nolan M."/>
            <person name="Ohm R."/>
            <person name="Pangilinan J."/>
            <person name="Park H.-J."/>
            <person name="Ramirez L."/>
            <person name="Alfaro M."/>
            <person name="Sun H."/>
            <person name="Tritt A."/>
            <person name="Yoshinaga Y."/>
            <person name="Zwiers L.-H."/>
            <person name="Turgeon B."/>
            <person name="Goodwin S."/>
            <person name="Spatafora J."/>
            <person name="Crous P."/>
            <person name="Grigoriev I."/>
        </authorList>
    </citation>
    <scope>NUCLEOTIDE SEQUENCE</scope>
    <source>
        <strain evidence="2">CBS 121167</strain>
    </source>
</reference>
<sequence>MVQDTGAHRYRSRVISHLKRPLSLCTFIFFYLVLPLVASAAYFVDGMEALRDLTFFFFSLLFYIFSFLLSFVSYHFIWRCCFLHRYRWGFAFFWRYSLDRRRRRLFPLCVCLEWQASRHVASSSLVAFLVPVLVSFGFSCMGSLPCFAPLLLSSSPPTPRPLFARFFFFFFFTPLRLSPFLFVCLPPARSASCYTPWS</sequence>
<feature type="transmembrane region" description="Helical" evidence="1">
    <location>
        <begin position="21"/>
        <end position="43"/>
    </location>
</feature>
<evidence type="ECO:0000313" key="3">
    <source>
        <dbReference type="Proteomes" id="UP000799438"/>
    </source>
</evidence>
<evidence type="ECO:0000313" key="2">
    <source>
        <dbReference type="EMBL" id="KAF2139565.1"/>
    </source>
</evidence>
<dbReference type="AlphaFoldDB" id="A0A6A6B8H0"/>
<name>A0A6A6B8H0_9PEZI</name>
<evidence type="ECO:0000256" key="1">
    <source>
        <dbReference type="SAM" id="Phobius"/>
    </source>
</evidence>
<organism evidence="2 3">
    <name type="scientific">Aplosporella prunicola CBS 121167</name>
    <dbReference type="NCBI Taxonomy" id="1176127"/>
    <lineage>
        <taxon>Eukaryota</taxon>
        <taxon>Fungi</taxon>
        <taxon>Dikarya</taxon>
        <taxon>Ascomycota</taxon>
        <taxon>Pezizomycotina</taxon>
        <taxon>Dothideomycetes</taxon>
        <taxon>Dothideomycetes incertae sedis</taxon>
        <taxon>Botryosphaeriales</taxon>
        <taxon>Aplosporellaceae</taxon>
        <taxon>Aplosporella</taxon>
    </lineage>
</organism>
<dbReference type="RefSeq" id="XP_033395278.1">
    <property type="nucleotide sequence ID" value="XM_033546920.1"/>
</dbReference>
<accession>A0A6A6B8H0</accession>
<keyword evidence="1" id="KW-0472">Membrane</keyword>
<keyword evidence="3" id="KW-1185">Reference proteome</keyword>
<dbReference type="EMBL" id="ML995492">
    <property type="protein sequence ID" value="KAF2139565.1"/>
    <property type="molecule type" value="Genomic_DNA"/>
</dbReference>